<protein>
    <submittedName>
        <fullName evidence="1">Uncharacterized protein</fullName>
    </submittedName>
</protein>
<dbReference type="EMBL" id="PGOL01001319">
    <property type="protein sequence ID" value="PKI59115.1"/>
    <property type="molecule type" value="Genomic_DNA"/>
</dbReference>
<evidence type="ECO:0000313" key="1">
    <source>
        <dbReference type="EMBL" id="PKI59115.1"/>
    </source>
</evidence>
<accession>A0A2I0JS34</accession>
<gene>
    <name evidence="1" type="ORF">CRG98_020481</name>
</gene>
<comment type="caution">
    <text evidence="1">The sequence shown here is derived from an EMBL/GenBank/DDBJ whole genome shotgun (WGS) entry which is preliminary data.</text>
</comment>
<keyword evidence="2" id="KW-1185">Reference proteome</keyword>
<dbReference type="Proteomes" id="UP000233551">
    <property type="component" value="Unassembled WGS sequence"/>
</dbReference>
<proteinExistence type="predicted"/>
<reference evidence="1 2" key="1">
    <citation type="submission" date="2017-11" db="EMBL/GenBank/DDBJ databases">
        <title>De-novo sequencing of pomegranate (Punica granatum L.) genome.</title>
        <authorList>
            <person name="Akparov Z."/>
            <person name="Amiraslanov A."/>
            <person name="Hajiyeva S."/>
            <person name="Abbasov M."/>
            <person name="Kaur K."/>
            <person name="Hamwieh A."/>
            <person name="Solovyev V."/>
            <person name="Salamov A."/>
            <person name="Braich B."/>
            <person name="Kosarev P."/>
            <person name="Mahmoud A."/>
            <person name="Hajiyev E."/>
            <person name="Babayeva S."/>
            <person name="Izzatullayeva V."/>
            <person name="Mammadov A."/>
            <person name="Mammadov A."/>
            <person name="Sharifova S."/>
            <person name="Ojaghi J."/>
            <person name="Eynullazada K."/>
            <person name="Bayramov B."/>
            <person name="Abdulazimova A."/>
            <person name="Shahmuradov I."/>
        </authorList>
    </citation>
    <scope>NUCLEOTIDE SEQUENCE [LARGE SCALE GENOMIC DNA]</scope>
    <source>
        <strain evidence="2">cv. AG2017</strain>
        <tissue evidence="1">Leaf</tissue>
    </source>
</reference>
<organism evidence="1 2">
    <name type="scientific">Punica granatum</name>
    <name type="common">Pomegranate</name>
    <dbReference type="NCBI Taxonomy" id="22663"/>
    <lineage>
        <taxon>Eukaryota</taxon>
        <taxon>Viridiplantae</taxon>
        <taxon>Streptophyta</taxon>
        <taxon>Embryophyta</taxon>
        <taxon>Tracheophyta</taxon>
        <taxon>Spermatophyta</taxon>
        <taxon>Magnoliopsida</taxon>
        <taxon>eudicotyledons</taxon>
        <taxon>Gunneridae</taxon>
        <taxon>Pentapetalae</taxon>
        <taxon>rosids</taxon>
        <taxon>malvids</taxon>
        <taxon>Myrtales</taxon>
        <taxon>Lythraceae</taxon>
        <taxon>Punica</taxon>
    </lineage>
</organism>
<name>A0A2I0JS34_PUNGR</name>
<dbReference type="AlphaFoldDB" id="A0A2I0JS34"/>
<evidence type="ECO:0000313" key="2">
    <source>
        <dbReference type="Proteomes" id="UP000233551"/>
    </source>
</evidence>
<sequence length="144" mass="16448">MVSERVMLPRTHVGSHHARFDFEVAKSAPPVNQAQEWSGSVPRPKWVFYMVSERVMLPRTHVGSHHARFDFEMGSSPCRPKWVFYMVSERVMLPRTHVGSHHARFDFEVAKSAPPVNQAQEWSGSVPRWAQVRVGPSGYFTSST</sequence>